<dbReference type="SUPFAM" id="SSF50494">
    <property type="entry name" value="Trypsin-like serine proteases"/>
    <property type="match status" value="1"/>
</dbReference>
<dbReference type="NCBIfam" id="TIGR04183">
    <property type="entry name" value="Por_Secre_tail"/>
    <property type="match status" value="1"/>
</dbReference>
<evidence type="ECO:0000313" key="2">
    <source>
        <dbReference type="EMBL" id="GAA4458540.1"/>
    </source>
</evidence>
<feature type="domain" description="Secretion system C-terminal sorting" evidence="1">
    <location>
        <begin position="457"/>
        <end position="526"/>
    </location>
</feature>
<proteinExistence type="predicted"/>
<accession>A0ABP8N1Y3</accession>
<evidence type="ECO:0000313" key="3">
    <source>
        <dbReference type="Proteomes" id="UP001501410"/>
    </source>
</evidence>
<name>A0ABP8N1Y3_9BACT</name>
<gene>
    <name evidence="2" type="ORF">GCM10023092_26990</name>
</gene>
<protein>
    <recommendedName>
        <fullName evidence="1">Secretion system C-terminal sorting domain-containing protein</fullName>
    </recommendedName>
</protein>
<dbReference type="RefSeq" id="WP_344828253.1">
    <property type="nucleotide sequence ID" value="NZ_BAABEZ010000024.1"/>
</dbReference>
<reference evidence="3" key="1">
    <citation type="journal article" date="2019" name="Int. J. Syst. Evol. Microbiol.">
        <title>The Global Catalogue of Microorganisms (GCM) 10K type strain sequencing project: providing services to taxonomists for standard genome sequencing and annotation.</title>
        <authorList>
            <consortium name="The Broad Institute Genomics Platform"/>
            <consortium name="The Broad Institute Genome Sequencing Center for Infectious Disease"/>
            <person name="Wu L."/>
            <person name="Ma J."/>
        </authorList>
    </citation>
    <scope>NUCLEOTIDE SEQUENCE [LARGE SCALE GENOMIC DNA]</scope>
    <source>
        <strain evidence="3">JCM 31921</strain>
    </source>
</reference>
<organism evidence="2 3">
    <name type="scientific">Rurimicrobium arvi</name>
    <dbReference type="NCBI Taxonomy" id="2049916"/>
    <lineage>
        <taxon>Bacteria</taxon>
        <taxon>Pseudomonadati</taxon>
        <taxon>Bacteroidota</taxon>
        <taxon>Chitinophagia</taxon>
        <taxon>Chitinophagales</taxon>
        <taxon>Chitinophagaceae</taxon>
        <taxon>Rurimicrobium</taxon>
    </lineage>
</organism>
<evidence type="ECO:0000259" key="1">
    <source>
        <dbReference type="Pfam" id="PF18962"/>
    </source>
</evidence>
<dbReference type="Pfam" id="PF18962">
    <property type="entry name" value="Por_Secre_tail"/>
    <property type="match status" value="1"/>
</dbReference>
<dbReference type="InterPro" id="IPR009003">
    <property type="entry name" value="Peptidase_S1_PA"/>
</dbReference>
<dbReference type="EMBL" id="BAABEZ010000024">
    <property type="protein sequence ID" value="GAA4458540.1"/>
    <property type="molecule type" value="Genomic_DNA"/>
</dbReference>
<sequence>MENSYSVRFPGIALSIILLLGATCVQAQLPQGFMPAVSRPDLFTFYEDNNANMPAGADRVSKSVIYVQGVDPGLPNPFDGAGTAFIIRTFRDDDFMCVCMSGHQAKLLNGRVAPGVPSFIDTRTMISMDYKGRNYVNPSDGETYVALHEWASSYLTRAIVAAYYFDPSQGDDAALLLVHKRNLPSGNFVALGYDFGVINASTYQSYFSISHPLGYPQRLSKNLSYYYDANNVIEFGVQKPYAVSSGSSGSPLINANTTSAQGIQSYAKIWTPFYAPSIAGPVLLYQYGLHIGFTRMSLLESAIKEHCWKNANKEQILSSGIYKQSVEVPNPKLSLLWNTNLSIFFTADISGSSSAVTEDAPDGKKVTELIANNCTIGNFTLPVVYPGTTTTPWRVVVSAKNVDVNPGFNYTASGTSELDLTTIETYTPSATSRLADAADTASNPSVAGSGAAPGFKLYPNPSPDGVFFLELPSGEKDIVYTGSVMSVDGKLLQQPDHMQGGTKASFNLSQQPRGMYLLNVHSPEGRLVFTTKITWQ</sequence>
<dbReference type="Proteomes" id="UP001501410">
    <property type="component" value="Unassembled WGS sequence"/>
</dbReference>
<comment type="caution">
    <text evidence="2">The sequence shown here is derived from an EMBL/GenBank/DDBJ whole genome shotgun (WGS) entry which is preliminary data.</text>
</comment>
<dbReference type="InterPro" id="IPR026444">
    <property type="entry name" value="Secre_tail"/>
</dbReference>
<keyword evidence="3" id="KW-1185">Reference proteome</keyword>